<evidence type="ECO:0000313" key="2">
    <source>
        <dbReference type="Proteomes" id="UP000214566"/>
    </source>
</evidence>
<dbReference type="EMBL" id="FLMQ01000055">
    <property type="protein sequence ID" value="SBP88039.1"/>
    <property type="molecule type" value="Genomic_DNA"/>
</dbReference>
<proteinExistence type="predicted"/>
<reference evidence="1 2" key="1">
    <citation type="submission" date="2016-06" db="EMBL/GenBank/DDBJ databases">
        <authorList>
            <person name="Kjaerup R.B."/>
            <person name="Dalgaard T.S."/>
            <person name="Juul-Madsen H.R."/>
        </authorList>
    </citation>
    <scope>NUCLEOTIDE SEQUENCE [LARGE SCALE GENOMIC DNA]</scope>
    <source>
        <strain evidence="1 2">DSM 16361</strain>
    </source>
</reference>
<protein>
    <submittedName>
        <fullName evidence="1">Uncharacterized protein</fullName>
    </submittedName>
</protein>
<evidence type="ECO:0000313" key="1">
    <source>
        <dbReference type="EMBL" id="SBP88039.1"/>
    </source>
</evidence>
<keyword evidence="2" id="KW-1185">Reference proteome</keyword>
<organism evidence="1 2">
    <name type="scientific">Thiomonas delicata</name>
    <name type="common">Thiomonas cuprina</name>
    <dbReference type="NCBI Taxonomy" id="364030"/>
    <lineage>
        <taxon>Bacteria</taxon>
        <taxon>Pseudomonadati</taxon>
        <taxon>Pseudomonadota</taxon>
        <taxon>Betaproteobacteria</taxon>
        <taxon>Burkholderiales</taxon>
        <taxon>Thiomonas</taxon>
    </lineage>
</organism>
<accession>A0A238D4A5</accession>
<gene>
    <name evidence="1" type="ORF">THIARS_60752</name>
</gene>
<dbReference type="Proteomes" id="UP000214566">
    <property type="component" value="Unassembled WGS sequence"/>
</dbReference>
<name>A0A238D4A5_THIDL</name>
<sequence>MLWFPASAMCNFKLGQAAHENVPFAARLQPYRGFDRARGHRHRSLGDRWNAGARDQQYQHGKAAQFGRDSGGQHGINDARQQGLLGGRIVNRCDGYGDVLRNILGHYLIERLVEWSRD</sequence>
<dbReference type="AlphaFoldDB" id="A0A238D4A5"/>